<sequence length="482" mass="53922">MDYSCTKAPSVKDKATKPDDTVFDPCRWSECRAGSCNATSAFTYDCKCPAGYSNLLNISSFPCFQSCELGMDCSNLGLFPTNNSSPSTPSAADNSKNQGAENYSSCWRLMMVALLARDIVKFINGKLLAPEEDDEDYDAGSRCSDILDSAFSERFHQKNVLRIFEVKRSMQTVTQSMNVTSSYTRLKILWDLLQEYRPQPICTCDAMTTIQEYLDEDKILLQDPLPNINKVYAAVIQEEKQRGIIILLTENSSNSNENARQFVGQFSRHGPGNRNNNSNKLVCTQCGVPGHIVAKCYKIHGYPPGYRLHGRFPKEIPNKLGNQQNRSSANFYAGSDWPESSSDDHDLASQCQRVMAMLTQRFQSQSQVQASSSHSSNPPTQTDQCQTDHNHQQPTMSIITVGMPNAVSAKVLFVETVKLHNIVLHNVLYVPNFQFNRLSVCALSDSSNYSFLFLPNKCVVQDIIKNQVIGMGERIGNLYYLS</sequence>
<dbReference type="EnsemblPlants" id="evm.model.07.1136">
    <property type="protein sequence ID" value="cds.evm.model.07.1136"/>
    <property type="gene ID" value="evm.TU.07.1136"/>
</dbReference>
<dbReference type="SUPFAM" id="SSF57756">
    <property type="entry name" value="Retrovirus zinc finger-like domains"/>
    <property type="match status" value="1"/>
</dbReference>
<feature type="region of interest" description="Disordered" evidence="1">
    <location>
        <begin position="366"/>
        <end position="391"/>
    </location>
</feature>
<dbReference type="InterPro" id="IPR036875">
    <property type="entry name" value="Znf_CCHC_sf"/>
</dbReference>
<protein>
    <recommendedName>
        <fullName evidence="4">CCHC-type domain-containing protein</fullName>
    </recommendedName>
</protein>
<keyword evidence="3" id="KW-1185">Reference proteome</keyword>
<reference evidence="2" key="1">
    <citation type="submission" date="2018-11" db="EMBL/GenBank/DDBJ databases">
        <authorList>
            <person name="Grassa J C."/>
        </authorList>
    </citation>
    <scope>NUCLEOTIDE SEQUENCE [LARGE SCALE GENOMIC DNA]</scope>
</reference>
<feature type="compositionally biased region" description="Polar residues" evidence="1">
    <location>
        <begin position="320"/>
        <end position="330"/>
    </location>
</feature>
<feature type="compositionally biased region" description="Low complexity" evidence="1">
    <location>
        <begin position="366"/>
        <end position="376"/>
    </location>
</feature>
<feature type="region of interest" description="Disordered" evidence="1">
    <location>
        <begin position="314"/>
        <end position="345"/>
    </location>
</feature>
<dbReference type="GO" id="GO:0008270">
    <property type="term" value="F:zinc ion binding"/>
    <property type="evidence" value="ECO:0007669"/>
    <property type="project" value="InterPro"/>
</dbReference>
<dbReference type="AlphaFoldDB" id="A0A803Q1G0"/>
<evidence type="ECO:0000313" key="3">
    <source>
        <dbReference type="Proteomes" id="UP000596661"/>
    </source>
</evidence>
<dbReference type="PANTHER" id="PTHR33881:SF7">
    <property type="entry name" value="NEUROGENIC LOCUS NOTCH-LIKE PROTEIN"/>
    <property type="match status" value="1"/>
</dbReference>
<accession>A0A803Q1G0</accession>
<evidence type="ECO:0008006" key="4">
    <source>
        <dbReference type="Google" id="ProtNLM"/>
    </source>
</evidence>
<evidence type="ECO:0000313" key="2">
    <source>
        <dbReference type="EnsemblPlants" id="cds.evm.model.07.1136"/>
    </source>
</evidence>
<dbReference type="EMBL" id="UZAU01000655">
    <property type="status" value="NOT_ANNOTATED_CDS"/>
    <property type="molecule type" value="Genomic_DNA"/>
</dbReference>
<dbReference type="Proteomes" id="UP000596661">
    <property type="component" value="Chromosome 7"/>
</dbReference>
<dbReference type="GO" id="GO:0003676">
    <property type="term" value="F:nucleic acid binding"/>
    <property type="evidence" value="ECO:0007669"/>
    <property type="project" value="InterPro"/>
</dbReference>
<dbReference type="PANTHER" id="PTHR33881">
    <property type="entry name" value="NEUROGENIC LOCUS NOTCH-LIKE PROTEIN"/>
    <property type="match status" value="1"/>
</dbReference>
<name>A0A803Q1G0_CANSA</name>
<dbReference type="Gramene" id="evm.model.07.1136">
    <property type="protein sequence ID" value="cds.evm.model.07.1136"/>
    <property type="gene ID" value="evm.TU.07.1136"/>
</dbReference>
<proteinExistence type="predicted"/>
<organism evidence="2 3">
    <name type="scientific">Cannabis sativa</name>
    <name type="common">Hemp</name>
    <name type="synonym">Marijuana</name>
    <dbReference type="NCBI Taxonomy" id="3483"/>
    <lineage>
        <taxon>Eukaryota</taxon>
        <taxon>Viridiplantae</taxon>
        <taxon>Streptophyta</taxon>
        <taxon>Embryophyta</taxon>
        <taxon>Tracheophyta</taxon>
        <taxon>Spermatophyta</taxon>
        <taxon>Magnoliopsida</taxon>
        <taxon>eudicotyledons</taxon>
        <taxon>Gunneridae</taxon>
        <taxon>Pentapetalae</taxon>
        <taxon>rosids</taxon>
        <taxon>fabids</taxon>
        <taxon>Rosales</taxon>
        <taxon>Cannabaceae</taxon>
        <taxon>Cannabis</taxon>
    </lineage>
</organism>
<evidence type="ECO:0000256" key="1">
    <source>
        <dbReference type="SAM" id="MobiDB-lite"/>
    </source>
</evidence>
<reference evidence="2" key="2">
    <citation type="submission" date="2021-03" db="UniProtKB">
        <authorList>
            <consortium name="EnsemblPlants"/>
        </authorList>
    </citation>
    <scope>IDENTIFICATION</scope>
</reference>